<dbReference type="EMBL" id="JAAHBZ010000010">
    <property type="protein sequence ID" value="NES30161.1"/>
    <property type="molecule type" value="Genomic_DNA"/>
</dbReference>
<gene>
    <name evidence="2" type="ORF">G3561_21755</name>
    <name evidence="3" type="ORF">GCE86_08355</name>
</gene>
<dbReference type="Proteomes" id="UP000477779">
    <property type="component" value="Unassembled WGS sequence"/>
</dbReference>
<dbReference type="RefSeq" id="WP_154226407.1">
    <property type="nucleotide sequence ID" value="NZ_CP045309.1"/>
</dbReference>
<protein>
    <recommendedName>
        <fullName evidence="6">DUF3995 domain-containing protein</fullName>
    </recommendedName>
</protein>
<feature type="transmembrane region" description="Helical" evidence="1">
    <location>
        <begin position="9"/>
        <end position="31"/>
    </location>
</feature>
<proteinExistence type="predicted"/>
<evidence type="ECO:0000313" key="2">
    <source>
        <dbReference type="EMBL" id="NES30161.1"/>
    </source>
</evidence>
<dbReference type="EMBL" id="CP045309">
    <property type="protein sequence ID" value="QGL47064.1"/>
    <property type="molecule type" value="Genomic_DNA"/>
</dbReference>
<evidence type="ECO:0000313" key="3">
    <source>
        <dbReference type="EMBL" id="QGL47064.1"/>
    </source>
</evidence>
<name>A0AAJ2ZI91_9ACTN</name>
<dbReference type="AlphaFoldDB" id="A0AAJ2ZI91"/>
<accession>A0AAJ2ZI91</accession>
<keyword evidence="1" id="KW-0472">Membrane</keyword>
<organism evidence="2 5">
    <name type="scientific">Micromonospora terminaliae</name>
    <dbReference type="NCBI Taxonomy" id="1914461"/>
    <lineage>
        <taxon>Bacteria</taxon>
        <taxon>Bacillati</taxon>
        <taxon>Actinomycetota</taxon>
        <taxon>Actinomycetes</taxon>
        <taxon>Micromonosporales</taxon>
        <taxon>Micromonosporaceae</taxon>
        <taxon>Micromonospora</taxon>
    </lineage>
</organism>
<keyword evidence="4" id="KW-1185">Reference proteome</keyword>
<keyword evidence="1" id="KW-0812">Transmembrane</keyword>
<evidence type="ECO:0000313" key="5">
    <source>
        <dbReference type="Proteomes" id="UP000477779"/>
    </source>
</evidence>
<feature type="transmembrane region" description="Helical" evidence="1">
    <location>
        <begin position="131"/>
        <end position="150"/>
    </location>
</feature>
<reference evidence="3 4" key="1">
    <citation type="submission" date="2019-10" db="EMBL/GenBank/DDBJ databases">
        <title>Genome Sequence of Micromonospora terminaliae DSM 101760.</title>
        <authorList>
            <person name="Guo L."/>
        </authorList>
    </citation>
    <scope>NUCLEOTIDE SEQUENCE [LARGE SCALE GENOMIC DNA]</scope>
    <source>
        <strain evidence="3 4">DSM 101760</strain>
    </source>
</reference>
<keyword evidence="1" id="KW-1133">Transmembrane helix</keyword>
<feature type="transmembrane region" description="Helical" evidence="1">
    <location>
        <begin position="78"/>
        <end position="96"/>
    </location>
</feature>
<reference evidence="2 5" key="2">
    <citation type="submission" date="2020-02" db="EMBL/GenBank/DDBJ databases">
        <title>WGS of Micromonospora spp. isolated from hot spring.</title>
        <authorList>
            <person name="Thawai C."/>
        </authorList>
    </citation>
    <scope>NUCLEOTIDE SEQUENCE [LARGE SCALE GENOMIC DNA]</scope>
    <source>
        <strain evidence="2 5">TMS7</strain>
    </source>
</reference>
<evidence type="ECO:0000256" key="1">
    <source>
        <dbReference type="SAM" id="Phobius"/>
    </source>
</evidence>
<feature type="transmembrane region" description="Helical" evidence="1">
    <location>
        <begin position="43"/>
        <end position="66"/>
    </location>
</feature>
<evidence type="ECO:0008006" key="6">
    <source>
        <dbReference type="Google" id="ProtNLM"/>
    </source>
</evidence>
<evidence type="ECO:0000313" key="4">
    <source>
        <dbReference type="Proteomes" id="UP000402241"/>
    </source>
</evidence>
<dbReference type="Proteomes" id="UP000402241">
    <property type="component" value="Chromosome"/>
</dbReference>
<sequence>MRVHGSARWAYGMVAWLVFFVVSHVLAVFFPGDDPTGDGPWDLRAYVIFNVVLILMAAVGTAVVVATVRPWGRRVPRWVLLTPLWFGSTLLVVRGIPGMVENLLMATGIRRGGFVGAEDISTTELWAGLGINTYFFVGAVLLVVTTASYVRQQPRSRR</sequence>